<dbReference type="PANTHER" id="PTHR30518:SF2">
    <property type="entry name" value="ENDOLYTIC MUREIN TRANSGLYCOSYLASE"/>
    <property type="match status" value="1"/>
</dbReference>
<dbReference type="AlphaFoldDB" id="A0A3B0AX89"/>
<dbReference type="GO" id="GO:0005886">
    <property type="term" value="C:plasma membrane"/>
    <property type="evidence" value="ECO:0007669"/>
    <property type="project" value="UniProtKB-SubCell"/>
</dbReference>
<evidence type="ECO:0000313" key="10">
    <source>
        <dbReference type="Proteomes" id="UP000270343"/>
    </source>
</evidence>
<keyword evidence="1 7" id="KW-1003">Cell membrane</keyword>
<evidence type="ECO:0000256" key="8">
    <source>
        <dbReference type="SAM" id="MobiDB-lite"/>
    </source>
</evidence>
<feature type="region of interest" description="Disordered" evidence="8">
    <location>
        <begin position="1"/>
        <end position="210"/>
    </location>
</feature>
<evidence type="ECO:0000256" key="7">
    <source>
        <dbReference type="HAMAP-Rule" id="MF_02065"/>
    </source>
</evidence>
<dbReference type="GO" id="GO:0071555">
    <property type="term" value="P:cell wall organization"/>
    <property type="evidence" value="ECO:0007669"/>
    <property type="project" value="UniProtKB-KW"/>
</dbReference>
<dbReference type="EMBL" id="RBAM01000013">
    <property type="protein sequence ID" value="RKN65050.1"/>
    <property type="molecule type" value="Genomic_DNA"/>
</dbReference>
<comment type="similarity">
    <text evidence="7">Belongs to the transglycosylase MltG family.</text>
</comment>
<feature type="compositionally biased region" description="Low complexity" evidence="8">
    <location>
        <begin position="73"/>
        <end position="147"/>
    </location>
</feature>
<dbReference type="Proteomes" id="UP000270343">
    <property type="component" value="Unassembled WGS sequence"/>
</dbReference>
<keyword evidence="5 7" id="KW-0456">Lyase</keyword>
<dbReference type="PANTHER" id="PTHR30518">
    <property type="entry name" value="ENDOLYTIC MUREIN TRANSGLYCOSYLASE"/>
    <property type="match status" value="1"/>
</dbReference>
<proteinExistence type="inferred from homology"/>
<keyword evidence="2 7" id="KW-0812">Transmembrane</keyword>
<evidence type="ECO:0000313" key="9">
    <source>
        <dbReference type="EMBL" id="RKN65050.1"/>
    </source>
</evidence>
<comment type="catalytic activity">
    <reaction evidence="7">
        <text>a peptidoglycan chain = a peptidoglycan chain with N-acetyl-1,6-anhydromuramyl-[peptide] at the reducing end + a peptidoglycan chain with N-acetylglucosamine at the non-reducing end.</text>
        <dbReference type="EC" id="4.2.2.29"/>
    </reaction>
</comment>
<feature type="compositionally biased region" description="Basic residues" evidence="8">
    <location>
        <begin position="195"/>
        <end position="210"/>
    </location>
</feature>
<accession>A0A3B0AX89</accession>
<evidence type="ECO:0000256" key="3">
    <source>
        <dbReference type="ARBA" id="ARBA00022989"/>
    </source>
</evidence>
<dbReference type="Gene3D" id="3.30.1490.480">
    <property type="entry name" value="Endolytic murein transglycosylase"/>
    <property type="match status" value="1"/>
</dbReference>
<keyword evidence="10" id="KW-1185">Reference proteome</keyword>
<evidence type="ECO:0000256" key="6">
    <source>
        <dbReference type="ARBA" id="ARBA00023316"/>
    </source>
</evidence>
<evidence type="ECO:0000256" key="5">
    <source>
        <dbReference type="ARBA" id="ARBA00023239"/>
    </source>
</evidence>
<name>A0A3B0AX89_9ACTN</name>
<dbReference type="Pfam" id="PF02618">
    <property type="entry name" value="YceG"/>
    <property type="match status" value="1"/>
</dbReference>
<keyword evidence="6 7" id="KW-0961">Cell wall biogenesis/degradation</keyword>
<feature type="site" description="Important for catalytic activity" evidence="7">
    <location>
        <position position="435"/>
    </location>
</feature>
<feature type="compositionally biased region" description="Low complexity" evidence="8">
    <location>
        <begin position="20"/>
        <end position="61"/>
    </location>
</feature>
<dbReference type="OrthoDB" id="9814591at2"/>
<gene>
    <name evidence="7 9" type="primary">mltG</name>
    <name evidence="9" type="ORF">D7231_27620</name>
</gene>
<dbReference type="GO" id="GO:0009252">
    <property type="term" value="P:peptidoglycan biosynthetic process"/>
    <property type="evidence" value="ECO:0007669"/>
    <property type="project" value="UniProtKB-UniRule"/>
</dbReference>
<comment type="caution">
    <text evidence="9">The sequence shown here is derived from an EMBL/GenBank/DDBJ whole genome shotgun (WGS) entry which is preliminary data.</text>
</comment>
<dbReference type="CDD" id="cd08010">
    <property type="entry name" value="MltG_like"/>
    <property type="match status" value="1"/>
</dbReference>
<protein>
    <recommendedName>
        <fullName evidence="7">Endolytic murein transglycosylase</fullName>
        <ecNumber evidence="7">4.2.2.29</ecNumber>
    </recommendedName>
    <alternativeName>
        <fullName evidence="7">Peptidoglycan lytic transglycosylase</fullName>
    </alternativeName>
    <alternativeName>
        <fullName evidence="7">Peptidoglycan polymerization terminase</fullName>
    </alternativeName>
</protein>
<comment type="subcellular location">
    <subcellularLocation>
        <location evidence="7">Cell membrane</location>
        <topology evidence="7">Single-pass membrane protein</topology>
    </subcellularLocation>
</comment>
<dbReference type="EC" id="4.2.2.29" evidence="7"/>
<dbReference type="NCBIfam" id="TIGR00247">
    <property type="entry name" value="endolytic transglycosylase MltG"/>
    <property type="match status" value="1"/>
</dbReference>
<dbReference type="InterPro" id="IPR003770">
    <property type="entry name" value="MLTG-like"/>
</dbReference>
<dbReference type="HAMAP" id="MF_02065">
    <property type="entry name" value="MltG"/>
    <property type="match status" value="1"/>
</dbReference>
<organism evidence="9 10">
    <name type="scientific">Streptomyces klenkii</name>
    <dbReference type="NCBI Taxonomy" id="1420899"/>
    <lineage>
        <taxon>Bacteria</taxon>
        <taxon>Bacillati</taxon>
        <taxon>Actinomycetota</taxon>
        <taxon>Actinomycetes</taxon>
        <taxon>Kitasatosporales</taxon>
        <taxon>Streptomycetaceae</taxon>
        <taxon>Streptomyces</taxon>
    </lineage>
</organism>
<dbReference type="GO" id="GO:0008932">
    <property type="term" value="F:lytic endotransglycosylase activity"/>
    <property type="evidence" value="ECO:0007669"/>
    <property type="project" value="UniProtKB-UniRule"/>
</dbReference>
<comment type="function">
    <text evidence="7">Functions as a peptidoglycan terminase that cleaves nascent peptidoglycan strands endolytically to terminate their elongation.</text>
</comment>
<feature type="transmembrane region" description="Helical" evidence="7">
    <location>
        <begin position="211"/>
        <end position="234"/>
    </location>
</feature>
<evidence type="ECO:0000256" key="2">
    <source>
        <dbReference type="ARBA" id="ARBA00022692"/>
    </source>
</evidence>
<feature type="compositionally biased region" description="Gly residues" evidence="8">
    <location>
        <begin position="62"/>
        <end position="72"/>
    </location>
</feature>
<keyword evidence="4 7" id="KW-0472">Membrane</keyword>
<evidence type="ECO:0000256" key="1">
    <source>
        <dbReference type="ARBA" id="ARBA00022475"/>
    </source>
</evidence>
<dbReference type="RefSeq" id="WP_120758269.1">
    <property type="nucleotide sequence ID" value="NZ_JBFADQ010000059.1"/>
</dbReference>
<keyword evidence="3 7" id="KW-1133">Transmembrane helix</keyword>
<evidence type="ECO:0000256" key="4">
    <source>
        <dbReference type="ARBA" id="ARBA00023136"/>
    </source>
</evidence>
<sequence length="557" mass="61579">MTEYGRGSGSQPWHPDDPLYGDQGYSGGQQQHPQQSQQPQYGHDQQQYGWDPAQGGQQQYGQQGGGTYGGGQSDYYGTPDGYQRQPQHPQQQSHPQQPQHQQPQHPQHQVPQQPHGQQGHQQAPQQMQQAQQAQQQPQHAGPYQPQQEWSEPDEEKISLFDDLPPATARPGEHDGEPGVPGDEDDDEEREERSRGRDRRGKKPKKKNKRRSGTACLVVAVVLLGVVGGGGYFAYDYWQTHFGAAPDYEGQGDGQVQVEIPKGASLTEMGRVLEKAGVVKSVGAFTDAAAKKAIQPGTYTLHKQMSGAAAVEMMTNAGNFLTIAEGRRAVQIYAAIDQKLGLAAGTTKDVAKNQSKNLGLPAWAGTDPKIRDPLEGFLFPSQYSAGKGTKPETILKQMVARANENYAKQDLEGKARELGLKSPLQLITVASLVNAEGMTHDDFRKMARVIYNRLKPTNVETNGKLEFDSTYNYTKNQSKLDLSPKQLRALDDPYNTYFYKGLPPGPIGNPGEQALKAAMDPEQGDWYYFVSINEKTTFTKNLAEHQKLVDEFNKSRKP</sequence>
<reference evidence="9 10" key="1">
    <citation type="journal article" date="2015" name="Antonie Van Leeuwenhoek">
        <title>Streptomyces klenkii sp. nov., isolated from deep marine sediment.</title>
        <authorList>
            <person name="Veyisoglu A."/>
            <person name="Sahin N."/>
        </authorList>
    </citation>
    <scope>NUCLEOTIDE SEQUENCE [LARGE SCALE GENOMIC DNA]</scope>
    <source>
        <strain evidence="9 10">KCTC 29202</strain>
    </source>
</reference>